<comment type="caution">
    <text evidence="5">The sequence shown here is derived from an EMBL/GenBank/DDBJ whole genome shotgun (WGS) entry which is preliminary data.</text>
</comment>
<reference evidence="5 6" key="1">
    <citation type="submission" date="2022-02" db="EMBL/GenBank/DDBJ databases">
        <authorList>
            <person name="Min J."/>
        </authorList>
    </citation>
    <scope>NUCLEOTIDE SEQUENCE [LARGE SCALE GENOMIC DNA]</scope>
    <source>
        <strain evidence="5 6">GR10-1</strain>
    </source>
</reference>
<protein>
    <recommendedName>
        <fullName evidence="4">DNA mismatch repair proteins mutS family domain-containing protein</fullName>
    </recommendedName>
</protein>
<sequence length="423" mass="49475">MNNIKDLNLENEILPLFDFTINKLAKEKLYKIFQEPLSAIEDIRSRQNIIKGFITNEEVLRNYSYSKQDFYEVYKFLEEAPFKDYSKVSKFKYLFFKKEKEQLESKLIQLILLFRALDLYYIRRNETRFFPDDYKRELILLSDFFRSLNLDFYSKLENEGSFNTGHLVDFLNIISEKQSSGEFKIFYNRFLLFEVYVSISKGVLKHQFCFPSFCEEALLLEDVYHPVLKNPVKNTFSSEKNVLLLTGPNMSGKSTFLKAVGICVYLAHLGIAIPASKAEIPFFDLISVSINHQDDLLNGYSHFMNEIVRLREVVEAAANKRCFAVFDELFKGTNVEDAVQISATTINGLVQFKTSFFFISTHLHQLKEIEAIKQNHVDTYFVNCNIYNETPVFSYEIKKGWSDLKIGQILFEKEGLNDLLRIK</sequence>
<dbReference type="Gene3D" id="3.40.50.300">
    <property type="entry name" value="P-loop containing nucleotide triphosphate hydrolases"/>
    <property type="match status" value="1"/>
</dbReference>
<gene>
    <name evidence="5" type="ORF">MKP09_16405</name>
</gene>
<dbReference type="Proteomes" id="UP001202248">
    <property type="component" value="Unassembled WGS sequence"/>
</dbReference>
<evidence type="ECO:0000256" key="1">
    <source>
        <dbReference type="ARBA" id="ARBA00022741"/>
    </source>
</evidence>
<evidence type="ECO:0000259" key="4">
    <source>
        <dbReference type="SMART" id="SM00534"/>
    </source>
</evidence>
<keyword evidence="6" id="KW-1185">Reference proteome</keyword>
<evidence type="ECO:0000256" key="3">
    <source>
        <dbReference type="ARBA" id="ARBA00023125"/>
    </source>
</evidence>
<dbReference type="RefSeq" id="WP_240831220.1">
    <property type="nucleotide sequence ID" value="NZ_JAKWBL010000003.1"/>
</dbReference>
<keyword evidence="3" id="KW-0238">DNA-binding</keyword>
<proteinExistence type="predicted"/>
<dbReference type="InterPro" id="IPR027417">
    <property type="entry name" value="P-loop_NTPase"/>
</dbReference>
<evidence type="ECO:0000256" key="2">
    <source>
        <dbReference type="ARBA" id="ARBA00022840"/>
    </source>
</evidence>
<dbReference type="EMBL" id="JAKWBL010000003">
    <property type="protein sequence ID" value="MCH5599380.1"/>
    <property type="molecule type" value="Genomic_DNA"/>
</dbReference>
<accession>A0ABS9SM27</accession>
<dbReference type="SMART" id="SM00534">
    <property type="entry name" value="MUTSac"/>
    <property type="match status" value="1"/>
</dbReference>
<dbReference type="Pfam" id="PF00488">
    <property type="entry name" value="MutS_V"/>
    <property type="match status" value="1"/>
</dbReference>
<dbReference type="SUPFAM" id="SSF52540">
    <property type="entry name" value="P-loop containing nucleoside triphosphate hydrolases"/>
    <property type="match status" value="1"/>
</dbReference>
<dbReference type="PANTHER" id="PTHR11361:SF34">
    <property type="entry name" value="DNA MISMATCH REPAIR PROTEIN MSH1, MITOCHONDRIAL"/>
    <property type="match status" value="1"/>
</dbReference>
<evidence type="ECO:0000313" key="6">
    <source>
        <dbReference type="Proteomes" id="UP001202248"/>
    </source>
</evidence>
<keyword evidence="1" id="KW-0547">Nucleotide-binding</keyword>
<evidence type="ECO:0000313" key="5">
    <source>
        <dbReference type="EMBL" id="MCH5599380.1"/>
    </source>
</evidence>
<keyword evidence="2" id="KW-0067">ATP-binding</keyword>
<dbReference type="InterPro" id="IPR045076">
    <property type="entry name" value="MutS"/>
</dbReference>
<dbReference type="InterPro" id="IPR000432">
    <property type="entry name" value="DNA_mismatch_repair_MutS_C"/>
</dbReference>
<feature type="domain" description="DNA mismatch repair proteins mutS family" evidence="4">
    <location>
        <begin position="240"/>
        <end position="421"/>
    </location>
</feature>
<dbReference type="PANTHER" id="PTHR11361">
    <property type="entry name" value="DNA MISMATCH REPAIR PROTEIN MUTS FAMILY MEMBER"/>
    <property type="match status" value="1"/>
</dbReference>
<organism evidence="5 6">
    <name type="scientific">Niabella ginsengisoli</name>
    <dbReference type="NCBI Taxonomy" id="522298"/>
    <lineage>
        <taxon>Bacteria</taxon>
        <taxon>Pseudomonadati</taxon>
        <taxon>Bacteroidota</taxon>
        <taxon>Chitinophagia</taxon>
        <taxon>Chitinophagales</taxon>
        <taxon>Chitinophagaceae</taxon>
        <taxon>Niabella</taxon>
    </lineage>
</organism>
<dbReference type="InterPro" id="IPR036187">
    <property type="entry name" value="DNA_mismatch_repair_MutS_sf"/>
</dbReference>
<name>A0ABS9SM27_9BACT</name>
<dbReference type="SUPFAM" id="SSF48334">
    <property type="entry name" value="DNA repair protein MutS, domain III"/>
    <property type="match status" value="1"/>
</dbReference>